<gene>
    <name evidence="1" type="ORF">TWF694_000327</name>
</gene>
<keyword evidence="2" id="KW-1185">Reference proteome</keyword>
<reference evidence="1 2" key="1">
    <citation type="submission" date="2019-10" db="EMBL/GenBank/DDBJ databases">
        <authorList>
            <person name="Palmer J.M."/>
        </authorList>
    </citation>
    <scope>NUCLEOTIDE SEQUENCE [LARGE SCALE GENOMIC DNA]</scope>
    <source>
        <strain evidence="1 2">TWF694</strain>
    </source>
</reference>
<sequence length="159" mass="17391">MPIHIPFLLHSLLELPPSIILLLTPLSFIPPSPPQDIHPQDLKSDDVAVANNAITPILRQYGGILLSSSVFSFLLAITPNQLVLPMVHSTLIPRWRLHEVTAVALAGYHALTIHRAYGRIRTGEKAFGLTRGVLGGPGVHLTLHTVVGGSLVWFGFFRF</sequence>
<comment type="caution">
    <text evidence="1">The sequence shown here is derived from an EMBL/GenBank/DDBJ whole genome shotgun (WGS) entry which is preliminary data.</text>
</comment>
<dbReference type="Proteomes" id="UP001365542">
    <property type="component" value="Unassembled WGS sequence"/>
</dbReference>
<evidence type="ECO:0008006" key="3">
    <source>
        <dbReference type="Google" id="ProtNLM"/>
    </source>
</evidence>
<proteinExistence type="predicted"/>
<evidence type="ECO:0000313" key="1">
    <source>
        <dbReference type="EMBL" id="KAK6543584.1"/>
    </source>
</evidence>
<accession>A0AAV9XQU3</accession>
<organism evidence="1 2">
    <name type="scientific">Orbilia ellipsospora</name>
    <dbReference type="NCBI Taxonomy" id="2528407"/>
    <lineage>
        <taxon>Eukaryota</taxon>
        <taxon>Fungi</taxon>
        <taxon>Dikarya</taxon>
        <taxon>Ascomycota</taxon>
        <taxon>Pezizomycotina</taxon>
        <taxon>Orbiliomycetes</taxon>
        <taxon>Orbiliales</taxon>
        <taxon>Orbiliaceae</taxon>
        <taxon>Orbilia</taxon>
    </lineage>
</organism>
<name>A0AAV9XQU3_9PEZI</name>
<protein>
    <recommendedName>
        <fullName evidence="3">Mitochondrial adapter protein MCP1 transmembrane domain-containing protein</fullName>
    </recommendedName>
</protein>
<evidence type="ECO:0000313" key="2">
    <source>
        <dbReference type="Proteomes" id="UP001365542"/>
    </source>
</evidence>
<dbReference type="EMBL" id="JAVHJO010000001">
    <property type="protein sequence ID" value="KAK6543584.1"/>
    <property type="molecule type" value="Genomic_DNA"/>
</dbReference>
<dbReference type="AlphaFoldDB" id="A0AAV9XQU3"/>